<dbReference type="InterPro" id="IPR005225">
    <property type="entry name" value="Small_GTP-bd"/>
</dbReference>
<dbReference type="STRING" id="927664.SAMN05421780_101635"/>
<feature type="binding site" evidence="7">
    <location>
        <begin position="67"/>
        <end position="71"/>
    </location>
    <ligand>
        <name>GTP</name>
        <dbReference type="ChEBI" id="CHEBI:37565"/>
    </ligand>
</feature>
<dbReference type="GO" id="GO:0005525">
    <property type="term" value="F:GTP binding"/>
    <property type="evidence" value="ECO:0007669"/>
    <property type="project" value="UniProtKB-UniRule"/>
</dbReference>
<accession>A0A1I1EB76</accession>
<keyword evidence="5 7" id="KW-0694">RNA-binding</keyword>
<dbReference type="PANTHER" id="PTHR42698">
    <property type="entry name" value="GTPASE ERA"/>
    <property type="match status" value="1"/>
</dbReference>
<dbReference type="EMBL" id="FOLE01000001">
    <property type="protein sequence ID" value="SFB82260.1"/>
    <property type="molecule type" value="Genomic_DNA"/>
</dbReference>
<keyword evidence="3 7" id="KW-0690">Ribosome biogenesis</keyword>
<dbReference type="Pfam" id="PF07650">
    <property type="entry name" value="KH_2"/>
    <property type="match status" value="1"/>
</dbReference>
<feature type="domain" description="Era-type G" evidence="9">
    <location>
        <begin position="12"/>
        <end position="177"/>
    </location>
</feature>
<dbReference type="Pfam" id="PF01926">
    <property type="entry name" value="MMR_HSR1"/>
    <property type="match status" value="1"/>
</dbReference>
<comment type="subunit">
    <text evidence="7">Monomer.</text>
</comment>
<protein>
    <recommendedName>
        <fullName evidence="2 7">GTPase Era</fullName>
    </recommendedName>
</protein>
<dbReference type="OrthoDB" id="9805918at2"/>
<evidence type="ECO:0000256" key="7">
    <source>
        <dbReference type="HAMAP-Rule" id="MF_00367"/>
    </source>
</evidence>
<dbReference type="GO" id="GO:0003924">
    <property type="term" value="F:GTPase activity"/>
    <property type="evidence" value="ECO:0007669"/>
    <property type="project" value="UniProtKB-UniRule"/>
</dbReference>
<evidence type="ECO:0000256" key="1">
    <source>
        <dbReference type="ARBA" id="ARBA00007921"/>
    </source>
</evidence>
<dbReference type="GO" id="GO:0005829">
    <property type="term" value="C:cytosol"/>
    <property type="evidence" value="ECO:0007669"/>
    <property type="project" value="TreeGrafter"/>
</dbReference>
<dbReference type="NCBIfam" id="TIGR00436">
    <property type="entry name" value="era"/>
    <property type="match status" value="1"/>
</dbReference>
<dbReference type="InterPro" id="IPR005662">
    <property type="entry name" value="GTPase_Era-like"/>
</dbReference>
<dbReference type="SUPFAM" id="SSF52540">
    <property type="entry name" value="P-loop containing nucleoside triphosphate hydrolases"/>
    <property type="match status" value="1"/>
</dbReference>
<evidence type="ECO:0000313" key="11">
    <source>
        <dbReference type="Proteomes" id="UP000199514"/>
    </source>
</evidence>
<dbReference type="InterPro" id="IPR027417">
    <property type="entry name" value="P-loop_NTPase"/>
</dbReference>
<dbReference type="InterPro" id="IPR009019">
    <property type="entry name" value="KH_sf_prok-type"/>
</dbReference>
<dbReference type="CDD" id="cd04163">
    <property type="entry name" value="Era"/>
    <property type="match status" value="1"/>
</dbReference>
<dbReference type="NCBIfam" id="TIGR00231">
    <property type="entry name" value="small_GTP"/>
    <property type="match status" value="1"/>
</dbReference>
<keyword evidence="7" id="KW-0699">rRNA-binding</keyword>
<dbReference type="GO" id="GO:0070181">
    <property type="term" value="F:small ribosomal subunit rRNA binding"/>
    <property type="evidence" value="ECO:0007669"/>
    <property type="project" value="UniProtKB-UniRule"/>
</dbReference>
<dbReference type="AlphaFoldDB" id="A0A1I1EB76"/>
<dbReference type="Gene3D" id="3.40.50.300">
    <property type="entry name" value="P-loop containing nucleotide triphosphate hydrolases"/>
    <property type="match status" value="1"/>
</dbReference>
<dbReference type="GO" id="GO:0005886">
    <property type="term" value="C:plasma membrane"/>
    <property type="evidence" value="ECO:0007669"/>
    <property type="project" value="UniProtKB-SubCell"/>
</dbReference>
<evidence type="ECO:0000313" key="10">
    <source>
        <dbReference type="EMBL" id="SFB82260.1"/>
    </source>
</evidence>
<dbReference type="CDD" id="cd22534">
    <property type="entry name" value="KH-II_Era"/>
    <property type="match status" value="1"/>
</dbReference>
<feature type="region of interest" description="G5" evidence="8">
    <location>
        <begin position="156"/>
        <end position="158"/>
    </location>
</feature>
<dbReference type="GO" id="GO:0000028">
    <property type="term" value="P:ribosomal small subunit assembly"/>
    <property type="evidence" value="ECO:0007669"/>
    <property type="project" value="TreeGrafter"/>
</dbReference>
<evidence type="ECO:0000256" key="5">
    <source>
        <dbReference type="ARBA" id="ARBA00022884"/>
    </source>
</evidence>
<dbReference type="HAMAP" id="MF_00367">
    <property type="entry name" value="GTPase_Era"/>
    <property type="match status" value="1"/>
</dbReference>
<evidence type="ECO:0000256" key="3">
    <source>
        <dbReference type="ARBA" id="ARBA00022517"/>
    </source>
</evidence>
<evidence type="ECO:0000256" key="2">
    <source>
        <dbReference type="ARBA" id="ARBA00020484"/>
    </source>
</evidence>
<comment type="similarity">
    <text evidence="1 7 8">Belongs to the TRAFAC class TrmE-Era-EngA-EngB-Septin-like GTPase superfamily. Era GTPase family.</text>
</comment>
<dbReference type="GO" id="GO:0043024">
    <property type="term" value="F:ribosomal small subunit binding"/>
    <property type="evidence" value="ECO:0007669"/>
    <property type="project" value="TreeGrafter"/>
</dbReference>
<gene>
    <name evidence="7" type="primary">era</name>
    <name evidence="10" type="ORF">SAMN05421780_101635</name>
</gene>
<dbReference type="PANTHER" id="PTHR42698:SF1">
    <property type="entry name" value="GTPASE ERA, MITOCHONDRIAL"/>
    <property type="match status" value="1"/>
</dbReference>
<dbReference type="InterPro" id="IPR030388">
    <property type="entry name" value="G_ERA_dom"/>
</dbReference>
<keyword evidence="11" id="KW-1185">Reference proteome</keyword>
<proteinExistence type="inferred from homology"/>
<dbReference type="InterPro" id="IPR004044">
    <property type="entry name" value="KH_dom_type_2"/>
</dbReference>
<dbReference type="InterPro" id="IPR006073">
    <property type="entry name" value="GTP-bd"/>
</dbReference>
<evidence type="ECO:0000256" key="6">
    <source>
        <dbReference type="ARBA" id="ARBA00023134"/>
    </source>
</evidence>
<reference evidence="10 11" key="1">
    <citation type="submission" date="2016-10" db="EMBL/GenBank/DDBJ databases">
        <authorList>
            <person name="de Groot N.N."/>
        </authorList>
    </citation>
    <scope>NUCLEOTIDE SEQUENCE [LARGE SCALE GENOMIC DNA]</scope>
    <source>
        <strain evidence="10 11">DSM 6793</strain>
    </source>
</reference>
<dbReference type="RefSeq" id="WP_091507830.1">
    <property type="nucleotide sequence ID" value="NZ_FOLE01000001.1"/>
</dbReference>
<feature type="region of interest" description="G2" evidence="8">
    <location>
        <begin position="46"/>
        <end position="50"/>
    </location>
</feature>
<dbReference type="Gene3D" id="3.30.300.20">
    <property type="match status" value="1"/>
</dbReference>
<keyword evidence="6 7" id="KW-0342">GTP-binding</keyword>
<feature type="region of interest" description="G3" evidence="8">
    <location>
        <begin position="67"/>
        <end position="70"/>
    </location>
</feature>
<dbReference type="NCBIfam" id="NF000908">
    <property type="entry name" value="PRK00089.1"/>
    <property type="match status" value="1"/>
</dbReference>
<comment type="subcellular location">
    <subcellularLocation>
        <location evidence="7">Cytoplasm</location>
    </subcellularLocation>
    <subcellularLocation>
        <location evidence="7">Cell membrane</location>
        <topology evidence="7">Peripheral membrane protein</topology>
    </subcellularLocation>
</comment>
<sequence>MTDSATSSTPHKAGFVSIIGKPNVGKSTLMNSLIGERLSIITSKAQTTRHRIFGIINGDDFQIVYSDTPGVIQPKYELHKSMMSFVNTSLEDADVVLFVTDIFEKYDEDDVIRKLPRIQVPVILLVNKIDQATPEQVEEKMAYWREKIPADHILPISALHGTNTDKLLEMIMNNLPLHPPYFPKDQLTDKSERFFAAEIIREKILVQYKKEVPYSCEVVVTEFKERDDMIVIRAEIYVERATQRAILLGHKGESIKKLGITSREGMEAFFLKKVFLETHVKVEPDWRDRENKLRQFGYNLQ</sequence>
<evidence type="ECO:0000256" key="8">
    <source>
        <dbReference type="PROSITE-ProRule" id="PRU01050"/>
    </source>
</evidence>
<keyword evidence="7" id="KW-0472">Membrane</keyword>
<keyword evidence="7" id="KW-1003">Cell membrane</keyword>
<dbReference type="SUPFAM" id="SSF54814">
    <property type="entry name" value="Prokaryotic type KH domain (KH-domain type II)"/>
    <property type="match status" value="1"/>
</dbReference>
<dbReference type="Proteomes" id="UP000199514">
    <property type="component" value="Unassembled WGS sequence"/>
</dbReference>
<dbReference type="FunFam" id="3.30.300.20:FF:000003">
    <property type="entry name" value="GTPase Era"/>
    <property type="match status" value="1"/>
</dbReference>
<keyword evidence="7" id="KW-0963">Cytoplasm</keyword>
<feature type="binding site" evidence="7">
    <location>
        <begin position="20"/>
        <end position="27"/>
    </location>
    <ligand>
        <name>GTP</name>
        <dbReference type="ChEBI" id="CHEBI:37565"/>
    </ligand>
</feature>
<feature type="region of interest" description="G1" evidence="8">
    <location>
        <begin position="20"/>
        <end position="27"/>
    </location>
</feature>
<comment type="function">
    <text evidence="7">An essential GTPase that binds both GDP and GTP, with rapid nucleotide exchange. Plays a role in 16S rRNA processing and 30S ribosomal subunit biogenesis and possibly also in cell cycle regulation and energy metabolism.</text>
</comment>
<dbReference type="PROSITE" id="PS51713">
    <property type="entry name" value="G_ERA"/>
    <property type="match status" value="1"/>
</dbReference>
<keyword evidence="4 7" id="KW-0547">Nucleotide-binding</keyword>
<feature type="binding site" evidence="7">
    <location>
        <begin position="127"/>
        <end position="130"/>
    </location>
    <ligand>
        <name>GTP</name>
        <dbReference type="ChEBI" id="CHEBI:37565"/>
    </ligand>
</feature>
<dbReference type="InterPro" id="IPR015946">
    <property type="entry name" value="KH_dom-like_a/b"/>
</dbReference>
<evidence type="ECO:0000256" key="4">
    <source>
        <dbReference type="ARBA" id="ARBA00022741"/>
    </source>
</evidence>
<feature type="region of interest" description="G4" evidence="8">
    <location>
        <begin position="127"/>
        <end position="130"/>
    </location>
</feature>
<name>A0A1I1EB76_9BACT</name>
<organism evidence="10 11">
    <name type="scientific">Flexibacter flexilis DSM 6793</name>
    <dbReference type="NCBI Taxonomy" id="927664"/>
    <lineage>
        <taxon>Bacteria</taxon>
        <taxon>Pseudomonadati</taxon>
        <taxon>Bacteroidota</taxon>
        <taxon>Cytophagia</taxon>
        <taxon>Cytophagales</taxon>
        <taxon>Flexibacteraceae</taxon>
        <taxon>Flexibacter</taxon>
    </lineage>
</organism>
<evidence type="ECO:0000259" key="9">
    <source>
        <dbReference type="PROSITE" id="PS51713"/>
    </source>
</evidence>